<name>A0ABS3FV07_9CYAN</name>
<feature type="transmembrane region" description="Helical" evidence="6">
    <location>
        <begin position="43"/>
        <end position="66"/>
    </location>
</feature>
<feature type="transmembrane region" description="Helical" evidence="6">
    <location>
        <begin position="148"/>
        <end position="171"/>
    </location>
</feature>
<dbReference type="RefSeq" id="WP_207089422.1">
    <property type="nucleotide sequence ID" value="NZ_JAFLQW010000476.1"/>
</dbReference>
<feature type="transmembrane region" description="Helical" evidence="6">
    <location>
        <begin position="12"/>
        <end position="31"/>
    </location>
</feature>
<keyword evidence="8" id="KW-1185">Reference proteome</keyword>
<evidence type="ECO:0000313" key="7">
    <source>
        <dbReference type="EMBL" id="MBO0350959.1"/>
    </source>
</evidence>
<evidence type="ECO:0000256" key="4">
    <source>
        <dbReference type="ARBA" id="ARBA00022989"/>
    </source>
</evidence>
<feature type="transmembrane region" description="Helical" evidence="6">
    <location>
        <begin position="177"/>
        <end position="198"/>
    </location>
</feature>
<dbReference type="PANTHER" id="PTHR31632:SF2">
    <property type="entry name" value="PLASMA MEMBRANE IRON PERMEASE"/>
    <property type="match status" value="1"/>
</dbReference>
<comment type="similarity">
    <text evidence="2">Belongs to the oxidase-dependent Fe transporter (OFeT) (TC 9.A.10.1) family.</text>
</comment>
<dbReference type="InterPro" id="IPR004923">
    <property type="entry name" value="FTR1/Fip1/EfeU"/>
</dbReference>
<feature type="transmembrane region" description="Helical" evidence="6">
    <location>
        <begin position="78"/>
        <end position="100"/>
    </location>
</feature>
<organism evidence="7 8">
    <name type="scientific">Phormidium pseudopriestleyi FRX01</name>
    <dbReference type="NCBI Taxonomy" id="1759528"/>
    <lineage>
        <taxon>Bacteria</taxon>
        <taxon>Bacillati</taxon>
        <taxon>Cyanobacteriota</taxon>
        <taxon>Cyanophyceae</taxon>
        <taxon>Oscillatoriophycideae</taxon>
        <taxon>Oscillatoriales</taxon>
        <taxon>Oscillatoriaceae</taxon>
        <taxon>Phormidium</taxon>
    </lineage>
</organism>
<evidence type="ECO:0000313" key="8">
    <source>
        <dbReference type="Proteomes" id="UP000664844"/>
    </source>
</evidence>
<keyword evidence="3 6" id="KW-0812">Transmembrane</keyword>
<keyword evidence="4 6" id="KW-1133">Transmembrane helix</keyword>
<evidence type="ECO:0000256" key="2">
    <source>
        <dbReference type="ARBA" id="ARBA00008333"/>
    </source>
</evidence>
<comment type="subcellular location">
    <subcellularLocation>
        <location evidence="1">Membrane</location>
        <topology evidence="1">Multi-pass membrane protein</topology>
    </subcellularLocation>
</comment>
<evidence type="ECO:0000256" key="1">
    <source>
        <dbReference type="ARBA" id="ARBA00004141"/>
    </source>
</evidence>
<dbReference type="Proteomes" id="UP000664844">
    <property type="component" value="Unassembled WGS sequence"/>
</dbReference>
<gene>
    <name evidence="7" type="ORF">J0895_18175</name>
</gene>
<evidence type="ECO:0000256" key="3">
    <source>
        <dbReference type="ARBA" id="ARBA00022692"/>
    </source>
</evidence>
<reference evidence="7 8" key="1">
    <citation type="submission" date="2021-03" db="EMBL/GenBank/DDBJ databases">
        <title>Metabolic Capacity of the Antarctic Cyanobacterium Phormidium pseudopriestleyi that Sustains Oxygenic Photosynthesis in the Presence of Hydrogen Sulfide.</title>
        <authorList>
            <person name="Lumian J.E."/>
            <person name="Jungblut A.D."/>
            <person name="Dillon M.L."/>
            <person name="Hawes I."/>
            <person name="Doran P.T."/>
            <person name="Mackey T.J."/>
            <person name="Dick G.J."/>
            <person name="Grettenberger C.L."/>
            <person name="Sumner D.Y."/>
        </authorList>
    </citation>
    <scope>NUCLEOTIDE SEQUENCE [LARGE SCALE GENOMIC DNA]</scope>
    <source>
        <strain evidence="7 8">FRX01</strain>
    </source>
</reference>
<feature type="transmembrane region" description="Helical" evidence="6">
    <location>
        <begin position="210"/>
        <end position="229"/>
    </location>
</feature>
<evidence type="ECO:0000256" key="5">
    <source>
        <dbReference type="ARBA" id="ARBA00023136"/>
    </source>
</evidence>
<sequence length="331" mass="35660">MELSAALPTFLITLREGVEAALVVGIVLACLKKAQQSQLNPWVYAGIVAGIVASGLVGIIFGGILQAVGQSDWQYAPAIAPSLKAGFCLIAIAMLSWMLIWMTKQAKSLKGEVEGAINAALFEGNTPSELPEETRENSKNSLEYQAGWGVFTLIFIAVLREGFETVVFILAQFERGWSPVLGAFAGLIGAFAIGTLLFKWGVKINLRLFFQIMGVLLLLIVSGLVISALKSANLAVIEFSAIAPQFASWCHAGTDSCILGPQVWDATQILPDNRFPGVVLKALFGYRSQLYLVQAIAYLVFLITAGGLYFQSITGKETKTQNPESKRGLSH</sequence>
<accession>A0ABS3FV07</accession>
<dbReference type="EMBL" id="JAFLQW010000476">
    <property type="protein sequence ID" value="MBO0350959.1"/>
    <property type="molecule type" value="Genomic_DNA"/>
</dbReference>
<dbReference type="Pfam" id="PF03239">
    <property type="entry name" value="FTR1"/>
    <property type="match status" value="1"/>
</dbReference>
<comment type="caution">
    <text evidence="7">The sequence shown here is derived from an EMBL/GenBank/DDBJ whole genome shotgun (WGS) entry which is preliminary data.</text>
</comment>
<feature type="transmembrane region" description="Helical" evidence="6">
    <location>
        <begin position="290"/>
        <end position="310"/>
    </location>
</feature>
<keyword evidence="5 6" id="KW-0472">Membrane</keyword>
<evidence type="ECO:0000256" key="6">
    <source>
        <dbReference type="SAM" id="Phobius"/>
    </source>
</evidence>
<protein>
    <submittedName>
        <fullName evidence="7">FTR1 family protein</fullName>
    </submittedName>
</protein>
<proteinExistence type="inferred from homology"/>
<dbReference type="PANTHER" id="PTHR31632">
    <property type="entry name" value="IRON TRANSPORTER FTH1"/>
    <property type="match status" value="1"/>
</dbReference>